<dbReference type="GeneID" id="112212853"/>
<dbReference type="Proteomes" id="UP000515180">
    <property type="component" value="Unplaced"/>
</dbReference>
<keyword evidence="1" id="KW-1185">Reference proteome</keyword>
<dbReference type="OrthoDB" id="7609071at2759"/>
<organism evidence="1 2">
    <name type="scientific">Bombus impatiens</name>
    <name type="common">Bumblebee</name>
    <dbReference type="NCBI Taxonomy" id="132113"/>
    <lineage>
        <taxon>Eukaryota</taxon>
        <taxon>Metazoa</taxon>
        <taxon>Ecdysozoa</taxon>
        <taxon>Arthropoda</taxon>
        <taxon>Hexapoda</taxon>
        <taxon>Insecta</taxon>
        <taxon>Pterygota</taxon>
        <taxon>Neoptera</taxon>
        <taxon>Endopterygota</taxon>
        <taxon>Hymenoptera</taxon>
        <taxon>Apocrita</taxon>
        <taxon>Aculeata</taxon>
        <taxon>Apoidea</taxon>
        <taxon>Anthophila</taxon>
        <taxon>Apidae</taxon>
        <taxon>Bombus</taxon>
        <taxon>Pyrobombus</taxon>
    </lineage>
</organism>
<evidence type="ECO:0000313" key="1">
    <source>
        <dbReference type="Proteomes" id="UP000515180"/>
    </source>
</evidence>
<dbReference type="AlphaFoldDB" id="A0A6P6FAS2"/>
<accession>A0A6P6FAS2</accession>
<sequence>MNYHVTRGREKALLNWLSGSMTNFIGWREISKGCDPFFRAGIYVRSVTVGASVVIQNEAGMYEEEARIKLTGAMPGATSLGSNTGQTCYAFLSKWDHVLKQLKRPFSNSFSKRNVLKRSSDISSKWIGFSIRQSKRKSE</sequence>
<name>A0A6P6FAS2_BOMIM</name>
<proteinExistence type="predicted"/>
<evidence type="ECO:0000313" key="2">
    <source>
        <dbReference type="RefSeq" id="XP_024223403.1"/>
    </source>
</evidence>
<reference evidence="2" key="1">
    <citation type="submission" date="2025-08" db="UniProtKB">
        <authorList>
            <consortium name="RefSeq"/>
        </authorList>
    </citation>
    <scope>IDENTIFICATION</scope>
</reference>
<protein>
    <submittedName>
        <fullName evidence="2">Uncharacterized protein LOC112212853</fullName>
    </submittedName>
</protein>
<dbReference type="RefSeq" id="XP_024223403.1">
    <property type="nucleotide sequence ID" value="XM_024367635.2"/>
</dbReference>
<dbReference type="KEGG" id="bim:112212853"/>
<gene>
    <name evidence="2" type="primary">LOC112212853</name>
</gene>